<organism evidence="1 2">
    <name type="scientific">Hyalomma asiaticum</name>
    <name type="common">Tick</name>
    <dbReference type="NCBI Taxonomy" id="266040"/>
    <lineage>
        <taxon>Eukaryota</taxon>
        <taxon>Metazoa</taxon>
        <taxon>Ecdysozoa</taxon>
        <taxon>Arthropoda</taxon>
        <taxon>Chelicerata</taxon>
        <taxon>Arachnida</taxon>
        <taxon>Acari</taxon>
        <taxon>Parasitiformes</taxon>
        <taxon>Ixodida</taxon>
        <taxon>Ixodoidea</taxon>
        <taxon>Ixodidae</taxon>
        <taxon>Hyalomminae</taxon>
        <taxon>Hyalomma</taxon>
    </lineage>
</organism>
<gene>
    <name evidence="1" type="ORF">HPB50_022165</name>
</gene>
<comment type="caution">
    <text evidence="1">The sequence shown here is derived from an EMBL/GenBank/DDBJ whole genome shotgun (WGS) entry which is preliminary data.</text>
</comment>
<dbReference type="Proteomes" id="UP000821845">
    <property type="component" value="Chromosome 7"/>
</dbReference>
<dbReference type="EMBL" id="CM023487">
    <property type="protein sequence ID" value="KAH6926780.1"/>
    <property type="molecule type" value="Genomic_DNA"/>
</dbReference>
<sequence>MGGRGNSGVGIMLIRCLFITQFAGYLAAYVFGTATAHAPDVMQCVAWSSFPRRVMEVTDSARRRFSPSILRPSPSTTTWSTTIKASPVDSFISGRGNSGVGIMLIRCLFITQFAGYLAAYVFGTATAHAPDVMQCVAWSSFPRRVMEVTDSARVGCPIFLADNSDGFPFASSTLTLDPALDKTNVTLDGPITDRHSSTTTWSTTIKASPVDSFISGRGNSGVGIMLIRCLFITQLQPFT</sequence>
<keyword evidence="2" id="KW-1185">Reference proteome</keyword>
<proteinExistence type="predicted"/>
<evidence type="ECO:0000313" key="2">
    <source>
        <dbReference type="Proteomes" id="UP000821845"/>
    </source>
</evidence>
<name>A0ACB7RX31_HYAAI</name>
<reference evidence="1" key="1">
    <citation type="submission" date="2020-05" db="EMBL/GenBank/DDBJ databases">
        <title>Large-scale comparative analyses of tick genomes elucidate their genetic diversity and vector capacities.</title>
        <authorList>
            <person name="Jia N."/>
            <person name="Wang J."/>
            <person name="Shi W."/>
            <person name="Du L."/>
            <person name="Sun Y."/>
            <person name="Zhan W."/>
            <person name="Jiang J."/>
            <person name="Wang Q."/>
            <person name="Zhang B."/>
            <person name="Ji P."/>
            <person name="Sakyi L.B."/>
            <person name="Cui X."/>
            <person name="Yuan T."/>
            <person name="Jiang B."/>
            <person name="Yang W."/>
            <person name="Lam T.T.-Y."/>
            <person name="Chang Q."/>
            <person name="Ding S."/>
            <person name="Wang X."/>
            <person name="Zhu J."/>
            <person name="Ruan X."/>
            <person name="Zhao L."/>
            <person name="Wei J."/>
            <person name="Que T."/>
            <person name="Du C."/>
            <person name="Cheng J."/>
            <person name="Dai P."/>
            <person name="Han X."/>
            <person name="Huang E."/>
            <person name="Gao Y."/>
            <person name="Liu J."/>
            <person name="Shao H."/>
            <person name="Ye R."/>
            <person name="Li L."/>
            <person name="Wei W."/>
            <person name="Wang X."/>
            <person name="Wang C."/>
            <person name="Yang T."/>
            <person name="Huo Q."/>
            <person name="Li W."/>
            <person name="Guo W."/>
            <person name="Chen H."/>
            <person name="Zhou L."/>
            <person name="Ni X."/>
            <person name="Tian J."/>
            <person name="Zhou Y."/>
            <person name="Sheng Y."/>
            <person name="Liu T."/>
            <person name="Pan Y."/>
            <person name="Xia L."/>
            <person name="Li J."/>
            <person name="Zhao F."/>
            <person name="Cao W."/>
        </authorList>
    </citation>
    <scope>NUCLEOTIDE SEQUENCE</scope>
    <source>
        <strain evidence="1">Hyas-2018</strain>
    </source>
</reference>
<evidence type="ECO:0000313" key="1">
    <source>
        <dbReference type="EMBL" id="KAH6926780.1"/>
    </source>
</evidence>
<accession>A0ACB7RX31</accession>
<protein>
    <submittedName>
        <fullName evidence="1">Uncharacterized protein</fullName>
    </submittedName>
</protein>